<dbReference type="PANTHER" id="PTHR14119:SF3">
    <property type="entry name" value="ISOCHORISMATASE DOMAIN-CONTAINING PROTEIN 2"/>
    <property type="match status" value="1"/>
</dbReference>
<reference evidence="3" key="1">
    <citation type="journal article" date="2019" name="Int. J. Syst. Evol. Microbiol.">
        <title>The Global Catalogue of Microorganisms (GCM) 10K type strain sequencing project: providing services to taxonomists for standard genome sequencing and annotation.</title>
        <authorList>
            <consortium name="The Broad Institute Genomics Platform"/>
            <consortium name="The Broad Institute Genome Sequencing Center for Infectious Disease"/>
            <person name="Wu L."/>
            <person name="Ma J."/>
        </authorList>
    </citation>
    <scope>NUCLEOTIDE SEQUENCE [LARGE SCALE GENOMIC DNA]</scope>
    <source>
        <strain evidence="3">CGMCC 1.12923</strain>
    </source>
</reference>
<proteinExistence type="predicted"/>
<dbReference type="PANTHER" id="PTHR14119">
    <property type="entry name" value="HYDROLASE"/>
    <property type="match status" value="1"/>
</dbReference>
<organism evidence="2 3">
    <name type="scientific">Lacimicrobium alkaliphilum</name>
    <dbReference type="NCBI Taxonomy" id="1526571"/>
    <lineage>
        <taxon>Bacteria</taxon>
        <taxon>Pseudomonadati</taxon>
        <taxon>Pseudomonadota</taxon>
        <taxon>Gammaproteobacteria</taxon>
        <taxon>Alteromonadales</taxon>
        <taxon>Alteromonadaceae</taxon>
        <taxon>Lacimicrobium</taxon>
    </lineage>
</organism>
<dbReference type="SUPFAM" id="SSF52499">
    <property type="entry name" value="Isochorismatase-like hydrolases"/>
    <property type="match status" value="1"/>
</dbReference>
<dbReference type="Proteomes" id="UP000614272">
    <property type="component" value="Unassembled WGS sequence"/>
</dbReference>
<sequence>MIMLLEKAQSLLLLVDVQEKLLPAIDAGNELENAAAWAMQVALQLGVPVLATEQYPQGIGHTTQKLAELLPEQGVISKLSFSAWREPLFKQRLEQSQRHQIIIMGTEAHVCVLQTALDLISAGYQVFILIEAVGSRQQAHRAQALARMDQAGAVLINKEMLAFEWLERSDTEVFRTIHRGWIR</sequence>
<dbReference type="EMBL" id="BMGJ01000002">
    <property type="protein sequence ID" value="GGD55478.1"/>
    <property type="molecule type" value="Genomic_DNA"/>
</dbReference>
<feature type="domain" description="Isochorismatase-like" evidence="1">
    <location>
        <begin position="10"/>
        <end position="159"/>
    </location>
</feature>
<evidence type="ECO:0000259" key="1">
    <source>
        <dbReference type="Pfam" id="PF00857"/>
    </source>
</evidence>
<dbReference type="GO" id="GO:0016787">
    <property type="term" value="F:hydrolase activity"/>
    <property type="evidence" value="ECO:0007669"/>
    <property type="project" value="UniProtKB-KW"/>
</dbReference>
<keyword evidence="3" id="KW-1185">Reference proteome</keyword>
<dbReference type="Pfam" id="PF00857">
    <property type="entry name" value="Isochorismatase"/>
    <property type="match status" value="1"/>
</dbReference>
<dbReference type="CDD" id="cd01012">
    <property type="entry name" value="YcaC_related"/>
    <property type="match status" value="1"/>
</dbReference>
<protein>
    <submittedName>
        <fullName evidence="2">Hydrolase</fullName>
    </submittedName>
</protein>
<dbReference type="InterPro" id="IPR036380">
    <property type="entry name" value="Isochorismatase-like_sf"/>
</dbReference>
<keyword evidence="2" id="KW-0378">Hydrolase</keyword>
<dbReference type="InterPro" id="IPR000868">
    <property type="entry name" value="Isochorismatase-like_dom"/>
</dbReference>
<comment type="caution">
    <text evidence="2">The sequence shown here is derived from an EMBL/GenBank/DDBJ whole genome shotgun (WGS) entry which is preliminary data.</text>
</comment>
<dbReference type="InterPro" id="IPR050993">
    <property type="entry name" value="Isochorismatase_domain"/>
</dbReference>
<evidence type="ECO:0000313" key="2">
    <source>
        <dbReference type="EMBL" id="GGD55478.1"/>
    </source>
</evidence>
<accession>A0ABQ1R401</accession>
<gene>
    <name evidence="2" type="ORF">GCM10011357_08900</name>
</gene>
<name>A0ABQ1R401_9ALTE</name>
<evidence type="ECO:0000313" key="3">
    <source>
        <dbReference type="Proteomes" id="UP000614272"/>
    </source>
</evidence>
<dbReference type="Gene3D" id="3.40.50.850">
    <property type="entry name" value="Isochorismatase-like"/>
    <property type="match status" value="1"/>
</dbReference>